<feature type="region of interest" description="Disordered" evidence="1">
    <location>
        <begin position="221"/>
        <end position="261"/>
    </location>
</feature>
<feature type="compositionally biased region" description="Polar residues" evidence="1">
    <location>
        <begin position="669"/>
        <end position="681"/>
    </location>
</feature>
<feature type="region of interest" description="Disordered" evidence="1">
    <location>
        <begin position="85"/>
        <end position="129"/>
    </location>
</feature>
<feature type="region of interest" description="Disordered" evidence="1">
    <location>
        <begin position="650"/>
        <end position="716"/>
    </location>
</feature>
<sequence>MVKDDEKEKKEQEREARGKRVPRNMAHINKDPSTCSLLIWGSNWFPNAMESTGSSLGDQPENNFPIYPYVLFANEGSTSSAASSSLKNAAAATPPDQGTHSPSGYVQGPGFSSRAALNRDSPDHGANLLRDEVGLPQSHFSALGNHLIVDSSTSRPSSSYVNHLPPMNHGGISTTASSPRVLATPSSPFHPHAFSPDTNVHIDNQAPSLFTATSYHPGVSPHYPSSSFQQRLHQGSTEGPGAYNFPSSWEGHTSDLSPASAGPSLANSTAIAEQFPLATGRTTLFGPEFHSPLLNQVTSVVTSLPGVSSHYPSPSQFEQNFIESPDAYDSLGYYLREGYPSNSSPASAGPSLATSTALLEQSILPITQIASLGSESHTPLPNHNLQITSYQSHSHISIMDEALVMGGGSDGTWVYSSLPSSGSAQTTQPDQPSNLYDEQPDSLHDRYRSADERSAPRQYLMPLPTSARSFTLVDRRHSEWTPRQNNHPYREPERRAHRTVGVNPRIQENPSFGPYMHTPPATDISASVLMRGENHTHEAPQRPQKRSRSFEEQITSSSSPSIPTTSSQFAPQKTLASGSNTHRTRIRPRNSIVQPYNLRSRSGVAATHPNRGNFSPGSQIPEPSMPPLTIPDQRSQYLYHGMGLAAAGPSRIYDDDSSRTPRAYSSSSQPVLLQDYTTSSPLRRGHHGVNLTNSTNASYPSNSRGGFPDSSHGISG</sequence>
<feature type="compositionally biased region" description="Polar residues" evidence="1">
    <location>
        <begin position="416"/>
        <end position="436"/>
    </location>
</feature>
<feature type="region of interest" description="Disordered" evidence="1">
    <location>
        <begin position="1"/>
        <end position="28"/>
    </location>
</feature>
<feature type="compositionally biased region" description="Polar residues" evidence="1">
    <location>
        <begin position="570"/>
        <end position="581"/>
    </location>
</feature>
<feature type="compositionally biased region" description="Polar residues" evidence="1">
    <location>
        <begin position="245"/>
        <end position="257"/>
    </location>
</feature>
<dbReference type="Proteomes" id="UP000565441">
    <property type="component" value="Unassembled WGS sequence"/>
</dbReference>
<name>A0A8H5HQN8_9AGAR</name>
<feature type="compositionally biased region" description="Polar residues" evidence="1">
    <location>
        <begin position="223"/>
        <end position="237"/>
    </location>
</feature>
<accession>A0A8H5HQN8</accession>
<dbReference type="EMBL" id="JAACJP010000001">
    <property type="protein sequence ID" value="KAF5387677.1"/>
    <property type="molecule type" value="Genomic_DNA"/>
</dbReference>
<dbReference type="AlphaFoldDB" id="A0A8H5HQN8"/>
<organism evidence="2 3">
    <name type="scientific">Tricholomella constricta</name>
    <dbReference type="NCBI Taxonomy" id="117010"/>
    <lineage>
        <taxon>Eukaryota</taxon>
        <taxon>Fungi</taxon>
        <taxon>Dikarya</taxon>
        <taxon>Basidiomycota</taxon>
        <taxon>Agaricomycotina</taxon>
        <taxon>Agaricomycetes</taxon>
        <taxon>Agaricomycetidae</taxon>
        <taxon>Agaricales</taxon>
        <taxon>Tricholomatineae</taxon>
        <taxon>Lyophyllaceae</taxon>
        <taxon>Tricholomella</taxon>
    </lineage>
</organism>
<feature type="compositionally biased region" description="Low complexity" evidence="1">
    <location>
        <begin position="552"/>
        <end position="569"/>
    </location>
</feature>
<feature type="region of interest" description="Disordered" evidence="1">
    <location>
        <begin position="474"/>
        <end position="522"/>
    </location>
</feature>
<evidence type="ECO:0000256" key="1">
    <source>
        <dbReference type="SAM" id="MobiDB-lite"/>
    </source>
</evidence>
<feature type="compositionally biased region" description="Polar residues" evidence="1">
    <location>
        <begin position="690"/>
        <end position="704"/>
    </location>
</feature>
<proteinExistence type="predicted"/>
<evidence type="ECO:0000313" key="2">
    <source>
        <dbReference type="EMBL" id="KAF5387677.1"/>
    </source>
</evidence>
<comment type="caution">
    <text evidence="2">The sequence shown here is derived from an EMBL/GenBank/DDBJ whole genome shotgun (WGS) entry which is preliminary data.</text>
</comment>
<reference evidence="2 3" key="1">
    <citation type="journal article" date="2020" name="ISME J.">
        <title>Uncovering the hidden diversity of litter-decomposition mechanisms in mushroom-forming fungi.</title>
        <authorList>
            <person name="Floudas D."/>
            <person name="Bentzer J."/>
            <person name="Ahren D."/>
            <person name="Johansson T."/>
            <person name="Persson P."/>
            <person name="Tunlid A."/>
        </authorList>
    </citation>
    <scope>NUCLEOTIDE SEQUENCE [LARGE SCALE GENOMIC DNA]</scope>
    <source>
        <strain evidence="2 3">CBS 661.87</strain>
    </source>
</reference>
<feature type="compositionally biased region" description="Polar residues" evidence="1">
    <location>
        <begin position="591"/>
        <end position="600"/>
    </location>
</feature>
<feature type="region of interest" description="Disordered" evidence="1">
    <location>
        <begin position="416"/>
        <end position="441"/>
    </location>
</feature>
<evidence type="ECO:0000313" key="3">
    <source>
        <dbReference type="Proteomes" id="UP000565441"/>
    </source>
</evidence>
<gene>
    <name evidence="2" type="ORF">D9615_000757</name>
</gene>
<protein>
    <submittedName>
        <fullName evidence="2">Uncharacterized protein</fullName>
    </submittedName>
</protein>
<feature type="compositionally biased region" description="Basic and acidic residues" evidence="1">
    <location>
        <begin position="1"/>
        <end position="18"/>
    </location>
</feature>
<feature type="region of interest" description="Disordered" evidence="1">
    <location>
        <begin position="534"/>
        <end position="632"/>
    </location>
</feature>
<keyword evidence="3" id="KW-1185">Reference proteome</keyword>